<dbReference type="Pfam" id="PF04548">
    <property type="entry name" value="AIG1"/>
    <property type="match status" value="1"/>
</dbReference>
<dbReference type="STRING" id="62062.ENSHHUP00000065462"/>
<keyword evidence="3" id="KW-0342">GTP-binding</keyword>
<dbReference type="PANTHER" id="PTHR10903">
    <property type="entry name" value="GTPASE, IMAP FAMILY MEMBER-RELATED"/>
    <property type="match status" value="1"/>
</dbReference>
<dbReference type="GeneTree" id="ENSGT01120000271858"/>
<sequence>YPTEQNKEVQIVLVGKTTSGNTKPGCKREVGGKCVAVIDTPGLFGTKLKQEEAMTEISQCIALSAPGPHVFLVVIKLGRFTQEEQKTVVLIQILFGDEASKYIMVLFTHGESLDDDDDVVTIEDYLREDPHLQCLIAKCNRQYHVFNNKDNNPLHVTELLDKINKMVMKNGGSHYIMEKFQEAERAMEEEKNRILRENEEKIHREEEKLKMKNKAWEEAIKEEKKRVLKEVWYGL</sequence>
<reference evidence="7" key="1">
    <citation type="submission" date="2018-06" db="EMBL/GenBank/DDBJ databases">
        <title>Genome assembly of Danube salmon.</title>
        <authorList>
            <person name="Macqueen D.J."/>
            <person name="Gundappa M.K."/>
        </authorList>
    </citation>
    <scope>NUCLEOTIDE SEQUENCE [LARGE SCALE GENOMIC DNA]</scope>
</reference>
<organism evidence="6 7">
    <name type="scientific">Hucho hucho</name>
    <name type="common">huchen</name>
    <dbReference type="NCBI Taxonomy" id="62062"/>
    <lineage>
        <taxon>Eukaryota</taxon>
        <taxon>Metazoa</taxon>
        <taxon>Chordata</taxon>
        <taxon>Craniata</taxon>
        <taxon>Vertebrata</taxon>
        <taxon>Euteleostomi</taxon>
        <taxon>Actinopterygii</taxon>
        <taxon>Neopterygii</taxon>
        <taxon>Teleostei</taxon>
        <taxon>Protacanthopterygii</taxon>
        <taxon>Salmoniformes</taxon>
        <taxon>Salmonidae</taxon>
        <taxon>Salmoninae</taxon>
        <taxon>Hucho</taxon>
    </lineage>
</organism>
<dbReference type="SUPFAM" id="SSF52540">
    <property type="entry name" value="P-loop containing nucleoside triphosphate hydrolases"/>
    <property type="match status" value="1"/>
</dbReference>
<dbReference type="GO" id="GO:0005525">
    <property type="term" value="F:GTP binding"/>
    <property type="evidence" value="ECO:0007669"/>
    <property type="project" value="UniProtKB-KW"/>
</dbReference>
<evidence type="ECO:0000256" key="3">
    <source>
        <dbReference type="ARBA" id="ARBA00023134"/>
    </source>
</evidence>
<feature type="domain" description="AIG1-type G" evidence="5">
    <location>
        <begin position="1"/>
        <end position="184"/>
    </location>
</feature>
<evidence type="ECO:0000259" key="5">
    <source>
        <dbReference type="PROSITE" id="PS51720"/>
    </source>
</evidence>
<dbReference type="InterPro" id="IPR045058">
    <property type="entry name" value="GIMA/IAN/Toc"/>
</dbReference>
<evidence type="ECO:0000256" key="1">
    <source>
        <dbReference type="ARBA" id="ARBA00008535"/>
    </source>
</evidence>
<name>A0A4W5PPN3_9TELE</name>
<dbReference type="AlphaFoldDB" id="A0A4W5PPN3"/>
<dbReference type="Gene3D" id="3.40.50.300">
    <property type="entry name" value="P-loop containing nucleotide triphosphate hydrolases"/>
    <property type="match status" value="1"/>
</dbReference>
<keyword evidence="2" id="KW-0547">Nucleotide-binding</keyword>
<protein>
    <recommendedName>
        <fullName evidence="5">AIG1-type G domain-containing protein</fullName>
    </recommendedName>
</protein>
<keyword evidence="7" id="KW-1185">Reference proteome</keyword>
<proteinExistence type="inferred from homology"/>
<dbReference type="PANTHER" id="PTHR10903:SF170">
    <property type="entry name" value="GTPASE IMAP FAMILY MEMBER 7"/>
    <property type="match status" value="1"/>
</dbReference>
<evidence type="ECO:0000256" key="4">
    <source>
        <dbReference type="SAM" id="Coils"/>
    </source>
</evidence>
<reference evidence="6" key="2">
    <citation type="submission" date="2025-08" db="UniProtKB">
        <authorList>
            <consortium name="Ensembl"/>
        </authorList>
    </citation>
    <scope>IDENTIFICATION</scope>
</reference>
<dbReference type="PROSITE" id="PS51720">
    <property type="entry name" value="G_AIG1"/>
    <property type="match status" value="1"/>
</dbReference>
<dbReference type="Ensembl" id="ENSHHUT00000067679.1">
    <property type="protein sequence ID" value="ENSHHUP00000065462.1"/>
    <property type="gene ID" value="ENSHHUG00000038638.1"/>
</dbReference>
<evidence type="ECO:0000313" key="7">
    <source>
        <dbReference type="Proteomes" id="UP000314982"/>
    </source>
</evidence>
<reference evidence="6" key="3">
    <citation type="submission" date="2025-09" db="UniProtKB">
        <authorList>
            <consortium name="Ensembl"/>
        </authorList>
    </citation>
    <scope>IDENTIFICATION</scope>
</reference>
<keyword evidence="4" id="KW-0175">Coiled coil</keyword>
<dbReference type="Proteomes" id="UP000314982">
    <property type="component" value="Unassembled WGS sequence"/>
</dbReference>
<feature type="coiled-coil region" evidence="4">
    <location>
        <begin position="177"/>
        <end position="226"/>
    </location>
</feature>
<evidence type="ECO:0000313" key="6">
    <source>
        <dbReference type="Ensembl" id="ENSHHUP00000065462.1"/>
    </source>
</evidence>
<evidence type="ECO:0000256" key="2">
    <source>
        <dbReference type="ARBA" id="ARBA00022741"/>
    </source>
</evidence>
<comment type="similarity">
    <text evidence="1">Belongs to the TRAFAC class TrmE-Era-EngA-EngB-Septin-like GTPase superfamily. AIG1/Toc34/Toc159-like paraseptin GTPase family. IAN subfamily.</text>
</comment>
<accession>A0A4W5PPN3</accession>
<dbReference type="InterPro" id="IPR006703">
    <property type="entry name" value="G_AIG1"/>
</dbReference>
<dbReference type="FunFam" id="3.40.50.300:FF:000366">
    <property type="entry name" value="GTPase, IMAP family member 2"/>
    <property type="match status" value="1"/>
</dbReference>
<dbReference type="InterPro" id="IPR027417">
    <property type="entry name" value="P-loop_NTPase"/>
</dbReference>